<dbReference type="Proteomes" id="UP000186559">
    <property type="component" value="Chromosome"/>
</dbReference>
<reference evidence="1 2" key="1">
    <citation type="submission" date="2016-03" db="EMBL/GenBank/DDBJ databases">
        <title>Deep-sea bacteria in the southern Pacific.</title>
        <authorList>
            <person name="Tang K."/>
        </authorList>
    </citation>
    <scope>NUCLEOTIDE SEQUENCE [LARGE SCALE GENOMIC DNA]</scope>
    <source>
        <strain evidence="1 2">JLT2016</strain>
    </source>
</reference>
<organism evidence="1 2">
    <name type="scientific">Salipiger profundus</name>
    <dbReference type="NCBI Taxonomy" id="1229727"/>
    <lineage>
        <taxon>Bacteria</taxon>
        <taxon>Pseudomonadati</taxon>
        <taxon>Pseudomonadota</taxon>
        <taxon>Alphaproteobacteria</taxon>
        <taxon>Rhodobacterales</taxon>
        <taxon>Roseobacteraceae</taxon>
        <taxon>Salipiger</taxon>
    </lineage>
</organism>
<gene>
    <name evidence="1" type="ORF">Ga0080559_TMP889</name>
</gene>
<evidence type="ECO:0000313" key="2">
    <source>
        <dbReference type="Proteomes" id="UP000186559"/>
    </source>
</evidence>
<evidence type="ECO:0000313" key="1">
    <source>
        <dbReference type="EMBL" id="APX21685.1"/>
    </source>
</evidence>
<name>A0A1U7D0S7_9RHOB</name>
<evidence type="ECO:0008006" key="3">
    <source>
        <dbReference type="Google" id="ProtNLM"/>
    </source>
</evidence>
<dbReference type="EMBL" id="CP014796">
    <property type="protein sequence ID" value="APX21685.1"/>
    <property type="molecule type" value="Genomic_DNA"/>
</dbReference>
<accession>A0A1U7D0S7</accession>
<sequence length="70" mass="7892">MDERDITTKMIFDVLRKGTLCGGVDEAKAKGDFKAKLTYQVPNRRHVGVVTVVKQSEKLIIVTVEWEDGK</sequence>
<proteinExistence type="predicted"/>
<dbReference type="KEGG" id="tpro:Ga0080559_TMP889"/>
<dbReference type="AlphaFoldDB" id="A0A1U7D0S7"/>
<protein>
    <recommendedName>
        <fullName evidence="3">DUF4258 domain-containing protein</fullName>
    </recommendedName>
</protein>
<keyword evidence="2" id="KW-1185">Reference proteome</keyword>